<gene>
    <name evidence="1" type="ORF">SAMN06265377_1703</name>
</gene>
<evidence type="ECO:0000313" key="1">
    <source>
        <dbReference type="EMBL" id="SNY99889.1"/>
    </source>
</evidence>
<evidence type="ECO:0000313" key="2">
    <source>
        <dbReference type="Proteomes" id="UP000219048"/>
    </source>
</evidence>
<dbReference type="OrthoDB" id="9807209at2"/>
<accession>A0A285MRS2</accession>
<keyword evidence="1" id="KW-0808">Transferase</keyword>
<sequence length="412" mass="47084">MDKTLLIIGYVWPEPSTTAAGHRMLQLIHTFKSFGYHITFGTTAAKSEFSFDLNSIGVEYATIQLNHPSFDAFVQDLNPDIVVFDRFMMEEQFGWRVAEFAPSALRILNTEDLHSLRKTREESHKKGEGFSLSAWKNHPMTLREAASIYRSDLTLMISSYEMEILQKELEISGDLLVYLPFMLDQLTSKETAAWPSFEERKDFISYGNGKHAPNIDSIKCLKESIWPLIREKLPNANLKIYGAYLPEQIQQLHNPKRGFYVLGWVGNLNEEIQKARVCLAPLWFGAGIKGKLIDAMKNGTPSVTTSIGAEGMYGHLPWNGTVVNDWVSFAEAAVELYENQEKWEEARINGATIVNQLYNKGQLQNALVKKIKEVQENLETHRNRNFMGKMLQQQTTASTKYMAKWIEEKNRS</sequence>
<organism evidence="1 2">
    <name type="scientific">Flagellimonas pacifica</name>
    <dbReference type="NCBI Taxonomy" id="1247520"/>
    <lineage>
        <taxon>Bacteria</taxon>
        <taxon>Pseudomonadati</taxon>
        <taxon>Bacteroidota</taxon>
        <taxon>Flavobacteriia</taxon>
        <taxon>Flavobacteriales</taxon>
        <taxon>Flavobacteriaceae</taxon>
        <taxon>Flagellimonas</taxon>
    </lineage>
</organism>
<protein>
    <submittedName>
        <fullName evidence="1">Glycosyltransferase involved in cell wall bisynthesis</fullName>
    </submittedName>
</protein>
<dbReference type="GO" id="GO:0016740">
    <property type="term" value="F:transferase activity"/>
    <property type="evidence" value="ECO:0007669"/>
    <property type="project" value="UniProtKB-KW"/>
</dbReference>
<proteinExistence type="predicted"/>
<dbReference type="RefSeq" id="WP_097045348.1">
    <property type="nucleotide sequence ID" value="NZ_OBEH01000002.1"/>
</dbReference>
<reference evidence="2" key="1">
    <citation type="submission" date="2017-09" db="EMBL/GenBank/DDBJ databases">
        <authorList>
            <person name="Varghese N."/>
            <person name="Submissions S."/>
        </authorList>
    </citation>
    <scope>NUCLEOTIDE SEQUENCE [LARGE SCALE GENOMIC DNA]</scope>
    <source>
        <strain evidence="2">DSM 25885</strain>
    </source>
</reference>
<keyword evidence="2" id="KW-1185">Reference proteome</keyword>
<name>A0A285MRS2_9FLAO</name>
<dbReference type="SUPFAM" id="SSF53756">
    <property type="entry name" value="UDP-Glycosyltransferase/glycogen phosphorylase"/>
    <property type="match status" value="1"/>
</dbReference>
<dbReference type="AlphaFoldDB" id="A0A285MRS2"/>
<dbReference type="Gene3D" id="3.40.50.2000">
    <property type="entry name" value="Glycogen Phosphorylase B"/>
    <property type="match status" value="1"/>
</dbReference>
<dbReference type="EMBL" id="OBEH01000002">
    <property type="protein sequence ID" value="SNY99889.1"/>
    <property type="molecule type" value="Genomic_DNA"/>
</dbReference>
<dbReference type="Proteomes" id="UP000219048">
    <property type="component" value="Unassembled WGS sequence"/>
</dbReference>
<dbReference type="Pfam" id="PF13692">
    <property type="entry name" value="Glyco_trans_1_4"/>
    <property type="match status" value="1"/>
</dbReference>